<dbReference type="Gene3D" id="2.130.10.10">
    <property type="entry name" value="YVTN repeat-like/Quinoprotein amine dehydrogenase"/>
    <property type="match status" value="1"/>
</dbReference>
<keyword evidence="1" id="KW-0732">Signal</keyword>
<evidence type="ECO:0000313" key="2">
    <source>
        <dbReference type="EMBL" id="KAL0810288.1"/>
    </source>
</evidence>
<name>A0ABD0S894_LOXSC</name>
<evidence type="ECO:0000313" key="3">
    <source>
        <dbReference type="Proteomes" id="UP001549921"/>
    </source>
</evidence>
<dbReference type="InterPro" id="IPR015943">
    <property type="entry name" value="WD40/YVTN_repeat-like_dom_sf"/>
</dbReference>
<protein>
    <recommendedName>
        <fullName evidence="4">Ommochrome-binding protein</fullName>
    </recommendedName>
</protein>
<reference evidence="2 3" key="1">
    <citation type="submission" date="2024-06" db="EMBL/GenBank/DDBJ databases">
        <title>A chromosome-level genome assembly of beet webworm, Loxostege sticticalis.</title>
        <authorList>
            <person name="Zhang Y."/>
        </authorList>
    </citation>
    <scope>NUCLEOTIDE SEQUENCE [LARGE SCALE GENOMIC DNA]</scope>
    <source>
        <strain evidence="2">AQ028</strain>
        <tissue evidence="2">Male pupae</tissue>
    </source>
</reference>
<gene>
    <name evidence="2" type="ORF">ABMA28_010447</name>
</gene>
<sequence>MKLLYPLLLSIIITITTADRRCRGVNFNGKYYDIDMIKEGINKIHQMALNRNDNTVYFTYDQLSEIPMRSLGYVKLDTREAGLIGGIRNASGVAIDHVRNKVYVGGQDGLFVLNKDGAPEKYPVYDSIEKLFFKDVLFFVNSKGEAHVFDNGILNPVIELHNEKVDDMIIDDDDNLFFLQNGTLFRVKIGTRAINIHERYKVNVITVDPYYRAFIVTTEGVFVYNKYKFALDKVSNIRDLRALSFNKNLEPVYVVVDVMIKLSLNPLKCVEFY</sequence>
<feature type="chain" id="PRO_5044752668" description="Ommochrome-binding protein" evidence="1">
    <location>
        <begin position="19"/>
        <end position="273"/>
    </location>
</feature>
<organism evidence="2 3">
    <name type="scientific">Loxostege sticticalis</name>
    <name type="common">Beet webworm moth</name>
    <dbReference type="NCBI Taxonomy" id="481309"/>
    <lineage>
        <taxon>Eukaryota</taxon>
        <taxon>Metazoa</taxon>
        <taxon>Ecdysozoa</taxon>
        <taxon>Arthropoda</taxon>
        <taxon>Hexapoda</taxon>
        <taxon>Insecta</taxon>
        <taxon>Pterygota</taxon>
        <taxon>Neoptera</taxon>
        <taxon>Endopterygota</taxon>
        <taxon>Lepidoptera</taxon>
        <taxon>Glossata</taxon>
        <taxon>Ditrysia</taxon>
        <taxon>Pyraloidea</taxon>
        <taxon>Crambidae</taxon>
        <taxon>Pyraustinae</taxon>
        <taxon>Loxostege</taxon>
    </lineage>
</organism>
<feature type="signal peptide" evidence="1">
    <location>
        <begin position="1"/>
        <end position="18"/>
    </location>
</feature>
<comment type="caution">
    <text evidence="2">The sequence shown here is derived from an EMBL/GenBank/DDBJ whole genome shotgun (WGS) entry which is preliminary data.</text>
</comment>
<evidence type="ECO:0008006" key="4">
    <source>
        <dbReference type="Google" id="ProtNLM"/>
    </source>
</evidence>
<dbReference type="SUPFAM" id="SSF75011">
    <property type="entry name" value="3-carboxy-cis,cis-mucoante lactonizing enzyme"/>
    <property type="match status" value="1"/>
</dbReference>
<evidence type="ECO:0000256" key="1">
    <source>
        <dbReference type="SAM" id="SignalP"/>
    </source>
</evidence>
<accession>A0ABD0S894</accession>
<dbReference type="Proteomes" id="UP001549921">
    <property type="component" value="Unassembled WGS sequence"/>
</dbReference>
<dbReference type="EMBL" id="JBEDNZ010000026">
    <property type="protein sequence ID" value="KAL0810288.1"/>
    <property type="molecule type" value="Genomic_DNA"/>
</dbReference>
<dbReference type="AlphaFoldDB" id="A0ABD0S894"/>
<proteinExistence type="predicted"/>